<feature type="compositionally biased region" description="Basic and acidic residues" evidence="1">
    <location>
        <begin position="19"/>
        <end position="32"/>
    </location>
</feature>
<protein>
    <submittedName>
        <fullName evidence="2">Uncharacterized protein</fullName>
    </submittedName>
</protein>
<proteinExistence type="predicted"/>
<dbReference type="AlphaFoldDB" id="A0A7X4Y4K2"/>
<gene>
    <name evidence="2" type="ORF">GTZ93_01455</name>
</gene>
<reference evidence="2 3" key="1">
    <citation type="submission" date="2020-01" db="EMBL/GenBank/DDBJ databases">
        <title>The draft genome sequence of Corallococcus exiguus DSM 14696.</title>
        <authorList>
            <person name="Zhang X."/>
            <person name="Zhu H."/>
        </authorList>
    </citation>
    <scope>NUCLEOTIDE SEQUENCE [LARGE SCALE GENOMIC DNA]</scope>
    <source>
        <strain evidence="2 3">DSM 14696</strain>
    </source>
</reference>
<evidence type="ECO:0000256" key="1">
    <source>
        <dbReference type="SAM" id="MobiDB-lite"/>
    </source>
</evidence>
<evidence type="ECO:0000313" key="2">
    <source>
        <dbReference type="EMBL" id="NBC38481.1"/>
    </source>
</evidence>
<keyword evidence="3" id="KW-1185">Reference proteome</keyword>
<sequence length="96" mass="10071">MRAGVRPVAEPPGPPQPQRGKEAFVMSKKDVLHIPLEGLPPAPAREAGTEEDEQQERRTPSTFDPGGGPGNGPGDNGSPRIIEPVGQPYSPGVKVT</sequence>
<feature type="compositionally biased region" description="Gly residues" evidence="1">
    <location>
        <begin position="65"/>
        <end position="75"/>
    </location>
</feature>
<feature type="region of interest" description="Disordered" evidence="1">
    <location>
        <begin position="1"/>
        <end position="96"/>
    </location>
</feature>
<dbReference type="EMBL" id="JAAAPK010000001">
    <property type="protein sequence ID" value="NBC38481.1"/>
    <property type="molecule type" value="Genomic_DNA"/>
</dbReference>
<comment type="caution">
    <text evidence="2">The sequence shown here is derived from an EMBL/GenBank/DDBJ whole genome shotgun (WGS) entry which is preliminary data.</text>
</comment>
<organism evidence="2 3">
    <name type="scientific">Corallococcus exiguus</name>
    <dbReference type="NCBI Taxonomy" id="83462"/>
    <lineage>
        <taxon>Bacteria</taxon>
        <taxon>Pseudomonadati</taxon>
        <taxon>Myxococcota</taxon>
        <taxon>Myxococcia</taxon>
        <taxon>Myxococcales</taxon>
        <taxon>Cystobacterineae</taxon>
        <taxon>Myxococcaceae</taxon>
        <taxon>Corallococcus</taxon>
    </lineage>
</organism>
<dbReference type="Proteomes" id="UP000537825">
    <property type="component" value="Unassembled WGS sequence"/>
</dbReference>
<name>A0A7X4Y4K2_9BACT</name>
<evidence type="ECO:0000313" key="3">
    <source>
        <dbReference type="Proteomes" id="UP000537825"/>
    </source>
</evidence>
<accession>A0A7X4Y4K2</accession>